<evidence type="ECO:0000313" key="2">
    <source>
        <dbReference type="Proteomes" id="UP000637061"/>
    </source>
</evidence>
<proteinExistence type="predicted"/>
<sequence>MLIAIEFEILRNVKASGLISHELPRKPVRVATMLDEAEFIASGHKMIHNRTIFLEDQTHDWNWIDGKFRYYTRIAEEADVLVVYELKDIKYCTMCGKEHQEKSHTHCSNCEKK</sequence>
<comment type="caution">
    <text evidence="1">The sequence shown here is derived from an EMBL/GenBank/DDBJ whole genome shotgun (WGS) entry which is preliminary data.</text>
</comment>
<evidence type="ECO:0000313" key="1">
    <source>
        <dbReference type="EMBL" id="MBI6883105.1"/>
    </source>
</evidence>
<reference evidence="1" key="1">
    <citation type="submission" date="2020-12" db="EMBL/GenBank/DDBJ databases">
        <title>Enhanced detection system for hospital associated transmission using whole genome sequencing surveillance.</title>
        <authorList>
            <person name="Harrison L.H."/>
            <person name="Van Tyne D."/>
            <person name="Marsh J.W."/>
            <person name="Griffith M.P."/>
            <person name="Snyder D.J."/>
            <person name="Cooper V.S."/>
            <person name="Mustapha M."/>
        </authorList>
    </citation>
    <scope>NUCLEOTIDE SEQUENCE</scope>
    <source>
        <strain evidence="1">PSB00042</strain>
    </source>
</reference>
<organism evidence="1 2">
    <name type="scientific">Pseudomonas putida</name>
    <name type="common">Arthrobacter siderocapsulatus</name>
    <dbReference type="NCBI Taxonomy" id="303"/>
    <lineage>
        <taxon>Bacteria</taxon>
        <taxon>Pseudomonadati</taxon>
        <taxon>Pseudomonadota</taxon>
        <taxon>Gammaproteobacteria</taxon>
        <taxon>Pseudomonadales</taxon>
        <taxon>Pseudomonadaceae</taxon>
        <taxon>Pseudomonas</taxon>
    </lineage>
</organism>
<gene>
    <name evidence="1" type="ORF">JEU22_04185</name>
</gene>
<dbReference type="Proteomes" id="UP000637061">
    <property type="component" value="Unassembled WGS sequence"/>
</dbReference>
<accession>A0A8I1JK57</accession>
<dbReference type="RefSeq" id="WP_198746719.1">
    <property type="nucleotide sequence ID" value="NZ_JAEHTE010000002.1"/>
</dbReference>
<protein>
    <submittedName>
        <fullName evidence="1">Uncharacterized protein</fullName>
    </submittedName>
</protein>
<dbReference type="AlphaFoldDB" id="A0A8I1JK57"/>
<dbReference type="EMBL" id="JAEHTE010000002">
    <property type="protein sequence ID" value="MBI6883105.1"/>
    <property type="molecule type" value="Genomic_DNA"/>
</dbReference>
<name>A0A8I1JK57_PSEPU</name>